<accession>A0AAD3YA79</accession>
<feature type="compositionally biased region" description="Basic and acidic residues" evidence="2">
    <location>
        <begin position="230"/>
        <end position="242"/>
    </location>
</feature>
<comment type="caution">
    <text evidence="3">The sequence shown here is derived from an EMBL/GenBank/DDBJ whole genome shotgun (WGS) entry which is preliminary data.</text>
</comment>
<evidence type="ECO:0000256" key="1">
    <source>
        <dbReference type="SAM" id="Coils"/>
    </source>
</evidence>
<reference evidence="3" key="1">
    <citation type="journal article" date="2023" name="BMC Genomics">
        <title>Chromosome-level genome assemblies of Cutaneotrichosporon spp. (Trichosporonales, Basidiomycota) reveal imbalanced evolution between nucleotide sequences and chromosome synteny.</title>
        <authorList>
            <person name="Kobayashi Y."/>
            <person name="Kayamori A."/>
            <person name="Aoki K."/>
            <person name="Shiwa Y."/>
            <person name="Matsutani M."/>
            <person name="Fujita N."/>
            <person name="Sugita T."/>
            <person name="Iwasaki W."/>
            <person name="Tanaka N."/>
            <person name="Takashima M."/>
        </authorList>
    </citation>
    <scope>NUCLEOTIDE SEQUENCE</scope>
    <source>
        <strain evidence="3">HIS016</strain>
    </source>
</reference>
<feature type="coiled-coil region" evidence="1">
    <location>
        <begin position="338"/>
        <end position="386"/>
    </location>
</feature>
<feature type="region of interest" description="Disordered" evidence="2">
    <location>
        <begin position="194"/>
        <end position="315"/>
    </location>
</feature>
<dbReference type="Proteomes" id="UP001222932">
    <property type="component" value="Unassembled WGS sequence"/>
</dbReference>
<feature type="region of interest" description="Disordered" evidence="2">
    <location>
        <begin position="606"/>
        <end position="722"/>
    </location>
</feature>
<dbReference type="AlphaFoldDB" id="A0AAD3YA79"/>
<proteinExistence type="predicted"/>
<feature type="region of interest" description="Disordered" evidence="2">
    <location>
        <begin position="74"/>
        <end position="100"/>
    </location>
</feature>
<feature type="compositionally biased region" description="Acidic residues" evidence="2">
    <location>
        <begin position="258"/>
        <end position="268"/>
    </location>
</feature>
<feature type="compositionally biased region" description="Low complexity" evidence="2">
    <location>
        <begin position="8"/>
        <end position="20"/>
    </location>
</feature>
<gene>
    <name evidence="3" type="ORF">CspeluHIS016_0111630</name>
</gene>
<feature type="region of interest" description="Disordered" evidence="2">
    <location>
        <begin position="974"/>
        <end position="1010"/>
    </location>
</feature>
<feature type="compositionally biased region" description="Basic and acidic residues" evidence="2">
    <location>
        <begin position="990"/>
        <end position="1005"/>
    </location>
</feature>
<keyword evidence="4" id="KW-1185">Reference proteome</keyword>
<keyword evidence="1" id="KW-0175">Coiled coil</keyword>
<evidence type="ECO:0000313" key="4">
    <source>
        <dbReference type="Proteomes" id="UP001222932"/>
    </source>
</evidence>
<feature type="region of interest" description="Disordered" evidence="2">
    <location>
        <begin position="542"/>
        <end position="564"/>
    </location>
</feature>
<feature type="compositionally biased region" description="Basic and acidic residues" evidence="2">
    <location>
        <begin position="623"/>
        <end position="656"/>
    </location>
</feature>
<feature type="compositionally biased region" description="Basic and acidic residues" evidence="2">
    <location>
        <begin position="663"/>
        <end position="690"/>
    </location>
</feature>
<evidence type="ECO:0000313" key="3">
    <source>
        <dbReference type="EMBL" id="GMK54577.1"/>
    </source>
</evidence>
<protein>
    <submittedName>
        <fullName evidence="3">Uncharacterized protein</fullName>
    </submittedName>
</protein>
<feature type="region of interest" description="Disordered" evidence="2">
    <location>
        <begin position="1"/>
        <end position="27"/>
    </location>
</feature>
<name>A0AAD3YA79_9TREE</name>
<organism evidence="3 4">
    <name type="scientific">Cutaneotrichosporon spelunceum</name>
    <dbReference type="NCBI Taxonomy" id="1672016"/>
    <lineage>
        <taxon>Eukaryota</taxon>
        <taxon>Fungi</taxon>
        <taxon>Dikarya</taxon>
        <taxon>Basidiomycota</taxon>
        <taxon>Agaricomycotina</taxon>
        <taxon>Tremellomycetes</taxon>
        <taxon>Trichosporonales</taxon>
        <taxon>Trichosporonaceae</taxon>
        <taxon>Cutaneotrichosporon</taxon>
    </lineage>
</organism>
<sequence>MPSPPPSFLKVPSSSSSSSPSPLPPTHPLAAELAALRQQVAQYRAAAHQAGIAVQGVRLELELSREEAAGLRAKNKALESEAEVLRTTADPPQATPPSNTLAELSLAHRRLSAKLDFTEQKLSASALELASTQQELQRVQKRADGDRAALAELRRVEDDREEELEWERSERKRIGEQKKLCDLALAEYATLVSKLDARAIPPPVPRRRSNDILQAVPELGDDGPPTPNEPADRDEKMLDDKAPPPPAKEPTPALPTESNDDSDDEDDLIAISGPELPVKDQPTPSSPPPDSSTQASPLSTKVAEDPKHLSGSLPLDVTKLSDSISNLLVGQRGVHRLFRDFSATLTAKEKEIRDLQKRAEELEGDLDATREQLKSETAQRVEAASERDRALRDDASAAKVVERYMTFSQKAHETVHAHLGQLRTRGAATQASLRMEATNLRRRLQTEADRASRLRGAAEEMADELGKESAGRRREVALRLQLIAADEARSRRAEQWLDRVRRAREPEAREALSAPVLGALLDEGAQILSPVTVAPEKTPGWGRRLLARRRSVSKPDNKASGEEESMARVLLAEELVQHLVDDLQIETERRVELEKQRVEWLAKEAEDGVPAEGGQGGGLVFDADAKDDKAEEGGSKEAEIKHEAKGDSDATEKAEGEGGMVDGAKDGEDAKADDTRDGKGIQTDVAKDGKGNQADATTAESDGDDRVASPSSRSPSETPPHLDELSAMFDPLVEAYSPLQKSLHDQAVSLLALRASVPDLTSVAARKGPLRSLALRPARTARDDLLSLLDGLHEVIEDARVDAEIAVADEDRVFHGFAALLGVGASGIVQASSVLRDARVYVDSRGAGVVDPSSPASEDEVEVTETQLGRLSGRVEDIEHDIALIKRTLHEAEGMDAPTPTDDEPKEKRRKSVWALLPLRTVSADAAKSLPPALVPLVEDSDDDGPVRKVSLLSTVGRSFSSSVGVAATNVAGTPRNVSNLAGGLFRPRRGSEKKEAVSEKKEEREGEVE</sequence>
<feature type="compositionally biased region" description="Pro residues" evidence="2">
    <location>
        <begin position="243"/>
        <end position="253"/>
    </location>
</feature>
<dbReference type="EMBL" id="BTCM01000001">
    <property type="protein sequence ID" value="GMK54577.1"/>
    <property type="molecule type" value="Genomic_DNA"/>
</dbReference>
<feature type="region of interest" description="Disordered" evidence="2">
    <location>
        <begin position="890"/>
        <end position="909"/>
    </location>
</feature>
<evidence type="ECO:0000256" key="2">
    <source>
        <dbReference type="SAM" id="MobiDB-lite"/>
    </source>
</evidence>
<reference evidence="3" key="2">
    <citation type="submission" date="2023-06" db="EMBL/GenBank/DDBJ databases">
        <authorList>
            <person name="Kobayashi Y."/>
            <person name="Kayamori A."/>
            <person name="Aoki K."/>
            <person name="Shiwa Y."/>
            <person name="Fujita N."/>
            <person name="Sugita T."/>
            <person name="Iwasaki W."/>
            <person name="Tanaka N."/>
            <person name="Takashima M."/>
        </authorList>
    </citation>
    <scope>NUCLEOTIDE SEQUENCE</scope>
    <source>
        <strain evidence="3">HIS016</strain>
    </source>
</reference>